<dbReference type="EnsemblMetazoa" id="XM_022800577">
    <property type="protein sequence ID" value="XP_022656312"/>
    <property type="gene ID" value="LOC111248369"/>
</dbReference>
<dbReference type="GO" id="GO:0044218">
    <property type="term" value="C:other organism cell membrane"/>
    <property type="evidence" value="ECO:0007669"/>
    <property type="project" value="UniProtKB-KW"/>
</dbReference>
<dbReference type="SUPFAM" id="SSF48403">
    <property type="entry name" value="Ankyrin repeat"/>
    <property type="match status" value="1"/>
</dbReference>
<dbReference type="PROSITE" id="PS50088">
    <property type="entry name" value="ANK_REPEAT"/>
    <property type="match status" value="6"/>
</dbReference>
<name>A0A7M7K1Y2_VARDE</name>
<evidence type="ECO:0000256" key="9">
    <source>
        <dbReference type="SAM" id="Coils"/>
    </source>
</evidence>
<dbReference type="PANTHER" id="PTHR24201">
    <property type="entry name" value="ANK_REP_REGION DOMAIN-CONTAINING PROTEIN"/>
    <property type="match status" value="1"/>
</dbReference>
<evidence type="ECO:0000256" key="5">
    <source>
        <dbReference type="ARBA" id="ARBA00023028"/>
    </source>
</evidence>
<dbReference type="InterPro" id="IPR050776">
    <property type="entry name" value="Ank_Repeat/CDKN_Inhibitor"/>
</dbReference>
<evidence type="ECO:0008006" key="13">
    <source>
        <dbReference type="Google" id="ProtNLM"/>
    </source>
</evidence>
<feature type="region of interest" description="Disordered" evidence="10">
    <location>
        <begin position="637"/>
        <end position="705"/>
    </location>
</feature>
<feature type="repeat" description="ANK" evidence="8">
    <location>
        <begin position="79"/>
        <end position="111"/>
    </location>
</feature>
<feature type="region of interest" description="Disordered" evidence="10">
    <location>
        <begin position="438"/>
        <end position="505"/>
    </location>
</feature>
<keyword evidence="5" id="KW-0528">Neurotoxin</keyword>
<reference evidence="11" key="1">
    <citation type="submission" date="2021-01" db="UniProtKB">
        <authorList>
            <consortium name="EnsemblMetazoa"/>
        </authorList>
    </citation>
    <scope>IDENTIFICATION</scope>
</reference>
<evidence type="ECO:0000313" key="12">
    <source>
        <dbReference type="Proteomes" id="UP000594260"/>
    </source>
</evidence>
<dbReference type="Gene3D" id="1.25.40.20">
    <property type="entry name" value="Ankyrin repeat-containing domain"/>
    <property type="match status" value="3"/>
</dbReference>
<evidence type="ECO:0000256" key="3">
    <source>
        <dbReference type="ARBA" id="ARBA00022537"/>
    </source>
</evidence>
<feature type="compositionally biased region" description="Polar residues" evidence="10">
    <location>
        <begin position="485"/>
        <end position="503"/>
    </location>
</feature>
<keyword evidence="12" id="KW-1185">Reference proteome</keyword>
<dbReference type="Pfam" id="PF12796">
    <property type="entry name" value="Ank_2"/>
    <property type="match status" value="2"/>
</dbReference>
<dbReference type="AlphaFoldDB" id="A0A7M7K1Y2"/>
<evidence type="ECO:0000256" key="2">
    <source>
        <dbReference type="ARBA" id="ARBA00022483"/>
    </source>
</evidence>
<feature type="compositionally biased region" description="Acidic residues" evidence="10">
    <location>
        <begin position="456"/>
        <end position="465"/>
    </location>
</feature>
<dbReference type="Proteomes" id="UP000594260">
    <property type="component" value="Unplaced"/>
</dbReference>
<feature type="region of interest" description="Disordered" evidence="10">
    <location>
        <begin position="277"/>
        <end position="335"/>
    </location>
</feature>
<evidence type="ECO:0000313" key="11">
    <source>
        <dbReference type="EnsemblMetazoa" id="XP_022656312"/>
    </source>
</evidence>
<keyword evidence="2" id="KW-0268">Exocytosis</keyword>
<dbReference type="InterPro" id="IPR002110">
    <property type="entry name" value="Ankyrin_rpt"/>
</dbReference>
<feature type="coiled-coil region" evidence="9">
    <location>
        <begin position="402"/>
        <end position="433"/>
    </location>
</feature>
<accession>A0A7M7K1Y2</accession>
<dbReference type="KEGG" id="vde:111248369"/>
<feature type="repeat" description="ANK" evidence="8">
    <location>
        <begin position="179"/>
        <end position="211"/>
    </location>
</feature>
<dbReference type="GO" id="GO:0044231">
    <property type="term" value="C:host cell presynaptic membrane"/>
    <property type="evidence" value="ECO:0007669"/>
    <property type="project" value="UniProtKB-KW"/>
</dbReference>
<evidence type="ECO:0000256" key="10">
    <source>
        <dbReference type="SAM" id="MobiDB-lite"/>
    </source>
</evidence>
<feature type="region of interest" description="Disordered" evidence="10">
    <location>
        <begin position="519"/>
        <end position="554"/>
    </location>
</feature>
<dbReference type="InterPro" id="IPR036770">
    <property type="entry name" value="Ankyrin_rpt-contain_sf"/>
</dbReference>
<feature type="region of interest" description="Disordered" evidence="10">
    <location>
        <begin position="602"/>
        <end position="623"/>
    </location>
</feature>
<dbReference type="SMART" id="SM00248">
    <property type="entry name" value="ANK"/>
    <property type="match status" value="6"/>
</dbReference>
<feature type="repeat" description="ANK" evidence="8">
    <location>
        <begin position="45"/>
        <end position="78"/>
    </location>
</feature>
<keyword evidence="4" id="KW-0677">Repeat</keyword>
<comment type="subcellular location">
    <subcellularLocation>
        <location evidence="1">Target cell membrane</location>
    </subcellularLocation>
</comment>
<keyword evidence="7" id="KW-0472">Membrane</keyword>
<dbReference type="RefSeq" id="XP_022656312.1">
    <property type="nucleotide sequence ID" value="XM_022800577.1"/>
</dbReference>
<dbReference type="PANTHER" id="PTHR24201:SF13">
    <property type="entry name" value="ANKYRIN REPEAT DOMAIN-CONTAINING PROTEIN 6-LIKE"/>
    <property type="match status" value="1"/>
</dbReference>
<dbReference type="OrthoDB" id="424503at2759"/>
<keyword evidence="5" id="KW-0638">Presynaptic neurotoxin</keyword>
<evidence type="ECO:0000256" key="4">
    <source>
        <dbReference type="ARBA" id="ARBA00022737"/>
    </source>
</evidence>
<keyword evidence="9" id="KW-0175">Coiled coil</keyword>
<dbReference type="PRINTS" id="PR01415">
    <property type="entry name" value="ANKYRIN"/>
</dbReference>
<evidence type="ECO:0000256" key="7">
    <source>
        <dbReference type="ARBA" id="ARBA00023298"/>
    </source>
</evidence>
<feature type="repeat" description="ANK" evidence="8">
    <location>
        <begin position="212"/>
        <end position="244"/>
    </location>
</feature>
<feature type="compositionally biased region" description="Basic and acidic residues" evidence="10">
    <location>
        <begin position="278"/>
        <end position="295"/>
    </location>
</feature>
<feature type="repeat" description="ANK" evidence="8">
    <location>
        <begin position="113"/>
        <end position="145"/>
    </location>
</feature>
<evidence type="ECO:0000256" key="8">
    <source>
        <dbReference type="PROSITE-ProRule" id="PRU00023"/>
    </source>
</evidence>
<feature type="compositionally biased region" description="Polar residues" evidence="10">
    <location>
        <begin position="681"/>
        <end position="705"/>
    </location>
</feature>
<feature type="compositionally biased region" description="Polar residues" evidence="10">
    <location>
        <begin position="785"/>
        <end position="822"/>
    </location>
</feature>
<feature type="compositionally biased region" description="Low complexity" evidence="10">
    <location>
        <begin position="771"/>
        <end position="784"/>
    </location>
</feature>
<proteinExistence type="predicted"/>
<organism evidence="11 12">
    <name type="scientific">Varroa destructor</name>
    <name type="common">Honeybee mite</name>
    <dbReference type="NCBI Taxonomy" id="109461"/>
    <lineage>
        <taxon>Eukaryota</taxon>
        <taxon>Metazoa</taxon>
        <taxon>Ecdysozoa</taxon>
        <taxon>Arthropoda</taxon>
        <taxon>Chelicerata</taxon>
        <taxon>Arachnida</taxon>
        <taxon>Acari</taxon>
        <taxon>Parasitiformes</taxon>
        <taxon>Mesostigmata</taxon>
        <taxon>Gamasina</taxon>
        <taxon>Dermanyssoidea</taxon>
        <taxon>Varroidae</taxon>
        <taxon>Varroa</taxon>
    </lineage>
</organism>
<dbReference type="GeneID" id="111248369"/>
<keyword evidence="6 8" id="KW-0040">ANK repeat</keyword>
<keyword evidence="3" id="KW-1052">Target cell membrane</keyword>
<dbReference type="GO" id="GO:0006887">
    <property type="term" value="P:exocytosis"/>
    <property type="evidence" value="ECO:0007669"/>
    <property type="project" value="UniProtKB-KW"/>
</dbReference>
<dbReference type="PROSITE" id="PS50297">
    <property type="entry name" value="ANK_REP_REGION"/>
    <property type="match status" value="6"/>
</dbReference>
<keyword evidence="5" id="KW-0800">Toxin</keyword>
<sequence length="822" mass="89164">MSPVGDPPEPLHTIHERLYQAAVNGEAHKIVELIKLGAKMVPDQEGRTPLHMACANGFVDAARSLILSGGAKINQLDACGYTPLHQAVMDGHVEVLRLLAKHGGALNMQERLSGNTALHEAAWRGFSKSVEVLAKAHANLYVKNKSGFTALHLAAQNGHNQSSRVLLMEGCGPDVKNNYGDTPLHTATRYGHAGVVRILVSAFCNVQETNRNGDTALHISVAMRKRKLTKILLEAGAAVHAKNEQGESALDIARRKQFPELEEMLLDPPKRALAAIETLDRDERDGKGRKREKDPNTSTSSGKPGGNNCASRRKKKTKTKNDSGGMMQRSRSLPHAIPVGPYGCPHSPHNMAGFPTPKIETLPPDPLAKGEQYYLDLAGNIRKGPVGRGYSCYCVPFFKNFEKKLEADKQELNDKIGESKQDLEKKLRTLERNTITQLQSLDLMPRDANGNHPGNEDEEGDDNEDVDHSLEAFAESKIGRRTSPLGRSSSPAPIQQGENSSIVGESRWSKLMECRASLGLKLDESSGESSGEEEGDAERRPGSLDPASVQPMPVLLHRTRPLSSSYLHLPNANLNEVGLPPPSSVDVSARTLSRLDRRPMLSSFGTREPATAGRSPSLLENSGTPLPSIIGMNISSDDPGVKKPFCRPPRPPSYQTHMERVFRPGQPTTQPLPTTFSSQPRPASTSPKGPASTQTTSPSQDTVVSPHSAIYNGVSMPSYGTVPSTLVHKQFVEDLSNPTEIRTSMQNLTAYVPSGLPQHRFSYTGNPVTPNPSLNLSSQSSTNLDASSQTLSGNNVANDKTPENHSVVSSPRTQRYIMSSEV</sequence>
<feature type="compositionally biased region" description="Low complexity" evidence="10">
    <location>
        <begin position="666"/>
        <end position="680"/>
    </location>
</feature>
<keyword evidence="7" id="KW-1053">Target membrane</keyword>
<dbReference type="Pfam" id="PF00023">
    <property type="entry name" value="Ank"/>
    <property type="match status" value="1"/>
</dbReference>
<evidence type="ECO:0000256" key="1">
    <source>
        <dbReference type="ARBA" id="ARBA00004175"/>
    </source>
</evidence>
<feature type="region of interest" description="Disordered" evidence="10">
    <location>
        <begin position="762"/>
        <end position="822"/>
    </location>
</feature>
<evidence type="ECO:0000256" key="6">
    <source>
        <dbReference type="ARBA" id="ARBA00023043"/>
    </source>
</evidence>
<feature type="repeat" description="ANK" evidence="8">
    <location>
        <begin position="146"/>
        <end position="178"/>
    </location>
</feature>
<protein>
    <recommendedName>
        <fullName evidence="13">Ankyrin repeat domain-containing protein 6</fullName>
    </recommendedName>
</protein>
<dbReference type="InParanoid" id="A0A7M7K1Y2"/>